<proteinExistence type="inferred from homology"/>
<dbReference type="PANTHER" id="PTHR33755">
    <property type="entry name" value="TOXIN PARE1-RELATED"/>
    <property type="match status" value="1"/>
</dbReference>
<name>A0A7W8HZM8_9CAUL</name>
<dbReference type="AlphaFoldDB" id="A0A7W8HZM8"/>
<keyword evidence="2" id="KW-1277">Toxin-antitoxin system</keyword>
<dbReference type="InterPro" id="IPR007712">
    <property type="entry name" value="RelE/ParE_toxin"/>
</dbReference>
<evidence type="ECO:0000256" key="2">
    <source>
        <dbReference type="ARBA" id="ARBA00022649"/>
    </source>
</evidence>
<dbReference type="Proteomes" id="UP000566663">
    <property type="component" value="Unassembled WGS sequence"/>
</dbReference>
<evidence type="ECO:0000256" key="1">
    <source>
        <dbReference type="ARBA" id="ARBA00006226"/>
    </source>
</evidence>
<protein>
    <submittedName>
        <fullName evidence="3">Plasmid stabilization system protein ParE</fullName>
    </submittedName>
</protein>
<organism evidence="3 4">
    <name type="scientific">Brevundimonas basaltis</name>
    <dbReference type="NCBI Taxonomy" id="472166"/>
    <lineage>
        <taxon>Bacteria</taxon>
        <taxon>Pseudomonadati</taxon>
        <taxon>Pseudomonadota</taxon>
        <taxon>Alphaproteobacteria</taxon>
        <taxon>Caulobacterales</taxon>
        <taxon>Caulobacteraceae</taxon>
        <taxon>Brevundimonas</taxon>
    </lineage>
</organism>
<evidence type="ECO:0000313" key="4">
    <source>
        <dbReference type="Proteomes" id="UP000566663"/>
    </source>
</evidence>
<dbReference type="RefSeq" id="WP_246347586.1">
    <property type="nucleotide sequence ID" value="NZ_BAAAFF010000001.1"/>
</dbReference>
<evidence type="ECO:0000313" key="3">
    <source>
        <dbReference type="EMBL" id="MBB5292837.1"/>
    </source>
</evidence>
<dbReference type="Gene3D" id="3.30.2310.20">
    <property type="entry name" value="RelE-like"/>
    <property type="match status" value="1"/>
</dbReference>
<comment type="similarity">
    <text evidence="1">Belongs to the RelE toxin family.</text>
</comment>
<gene>
    <name evidence="3" type="ORF">HNQ67_002374</name>
</gene>
<accession>A0A7W8HZM8</accession>
<dbReference type="EMBL" id="JACHFZ010000005">
    <property type="protein sequence ID" value="MBB5292837.1"/>
    <property type="molecule type" value="Genomic_DNA"/>
</dbReference>
<dbReference type="InterPro" id="IPR051803">
    <property type="entry name" value="TA_system_RelE-like_toxin"/>
</dbReference>
<reference evidence="3 4" key="1">
    <citation type="submission" date="2020-08" db="EMBL/GenBank/DDBJ databases">
        <title>Genomic Encyclopedia of Type Strains, Phase IV (KMG-IV): sequencing the most valuable type-strain genomes for metagenomic binning, comparative biology and taxonomic classification.</title>
        <authorList>
            <person name="Goeker M."/>
        </authorList>
    </citation>
    <scope>NUCLEOTIDE SEQUENCE [LARGE SCALE GENOMIC DNA]</scope>
    <source>
        <strain evidence="3 4">DSM 25335</strain>
    </source>
</reference>
<dbReference type="Pfam" id="PF05016">
    <property type="entry name" value="ParE_toxin"/>
    <property type="match status" value="1"/>
</dbReference>
<dbReference type="InterPro" id="IPR035093">
    <property type="entry name" value="RelE/ParE_toxin_dom_sf"/>
</dbReference>
<sequence>MAIGQYIEGFSPNAARKVAARLLALGESLHEFPNRGRQVRPGLRELTSFPPYLLRYEVLKTEVRIIAIRHTARRPEP</sequence>
<keyword evidence="4" id="KW-1185">Reference proteome</keyword>
<comment type="caution">
    <text evidence="3">The sequence shown here is derived from an EMBL/GenBank/DDBJ whole genome shotgun (WGS) entry which is preliminary data.</text>
</comment>